<name>A0ABS1NPM8_9ACTN</name>
<dbReference type="SUPFAM" id="SSF48264">
    <property type="entry name" value="Cytochrome P450"/>
    <property type="match status" value="1"/>
</dbReference>
<dbReference type="PANTHER" id="PTHR24305">
    <property type="entry name" value="CYTOCHROME P450"/>
    <property type="match status" value="1"/>
</dbReference>
<dbReference type="PRINTS" id="PR00463">
    <property type="entry name" value="EP450I"/>
</dbReference>
<dbReference type="PROSITE" id="PS00086">
    <property type="entry name" value="CYTOCHROME_P450"/>
    <property type="match status" value="1"/>
</dbReference>
<dbReference type="InterPro" id="IPR036396">
    <property type="entry name" value="Cyt_P450_sf"/>
</dbReference>
<keyword evidence="3" id="KW-0479">Metal-binding</keyword>
<keyword evidence="3" id="KW-0560">Oxidoreductase</keyword>
<proteinExistence type="inferred from homology"/>
<evidence type="ECO:0000256" key="1">
    <source>
        <dbReference type="ARBA" id="ARBA00001971"/>
    </source>
</evidence>
<dbReference type="Gene3D" id="1.10.630.10">
    <property type="entry name" value="Cytochrome P450"/>
    <property type="match status" value="1"/>
</dbReference>
<dbReference type="InterPro" id="IPR001128">
    <property type="entry name" value="Cyt_P450"/>
</dbReference>
<comment type="caution">
    <text evidence="4">The sequence shown here is derived from an EMBL/GenBank/DDBJ whole genome shotgun (WGS) entry which is preliminary data.</text>
</comment>
<dbReference type="InterPro" id="IPR050121">
    <property type="entry name" value="Cytochrome_P450_monoxygenase"/>
</dbReference>
<dbReference type="EMBL" id="JAERRF010000036">
    <property type="protein sequence ID" value="MBL1102032.1"/>
    <property type="molecule type" value="Genomic_DNA"/>
</dbReference>
<dbReference type="CDD" id="cd11053">
    <property type="entry name" value="CYP110-like"/>
    <property type="match status" value="1"/>
</dbReference>
<dbReference type="InterPro" id="IPR002401">
    <property type="entry name" value="Cyt_P450_E_grp-I"/>
</dbReference>
<evidence type="ECO:0000313" key="5">
    <source>
        <dbReference type="Proteomes" id="UP000634229"/>
    </source>
</evidence>
<dbReference type="Proteomes" id="UP000634229">
    <property type="component" value="Unassembled WGS sequence"/>
</dbReference>
<evidence type="ECO:0000256" key="2">
    <source>
        <dbReference type="ARBA" id="ARBA00010617"/>
    </source>
</evidence>
<organism evidence="4 5">
    <name type="scientific">Streptomyces coffeae</name>
    <dbReference type="NCBI Taxonomy" id="621382"/>
    <lineage>
        <taxon>Bacteria</taxon>
        <taxon>Bacillati</taxon>
        <taxon>Actinomycetota</taxon>
        <taxon>Actinomycetes</taxon>
        <taxon>Kitasatosporales</taxon>
        <taxon>Streptomycetaceae</taxon>
        <taxon>Streptomyces</taxon>
    </lineage>
</organism>
<protein>
    <submittedName>
        <fullName evidence="4">Cytochrome P450</fullName>
    </submittedName>
</protein>
<sequence length="416" mass="46366">MLYLKYRERFLPALQRRHGDVFGLRVPPYADDLVVFAAPEAIGEIFRADPRRLHAGEGNQILGFVMGKHSVLLADEDAHRRIRDLLMPAFNGAALRGYRSLIADLARTEVMTWQPGLDLPMLQAMNQLTLNVIIAVVFGVTDPAATTELIRRLGAIINIPAWMLAGYRFPILQRLAPWKRFADNQARIDAILYREIESRRAATDLHERKDVLSRLVHTRGDATAPLTDAELRDQLISLLLAGHETTAAALAWTLWELARHPELQTAARAAAQSGDHKYLEAVLKEGMRLHTVIASTARKLTEPTTIAGRQMSEGTVVNTSILLAHNDPRNHPQPHEFRPQRFMGTNPPTNTWLPFGGGVRRCLGAGFALTEGTVILSEILTRWELTATRVSEVSHVRNITTVPRHKAVVRLAPTAP</sequence>
<comment type="cofactor">
    <cofactor evidence="1">
        <name>heme</name>
        <dbReference type="ChEBI" id="CHEBI:30413"/>
    </cofactor>
</comment>
<keyword evidence="3" id="KW-0349">Heme</keyword>
<evidence type="ECO:0000313" key="4">
    <source>
        <dbReference type="EMBL" id="MBL1102032.1"/>
    </source>
</evidence>
<evidence type="ECO:0000256" key="3">
    <source>
        <dbReference type="RuleBase" id="RU000461"/>
    </source>
</evidence>
<dbReference type="PANTHER" id="PTHR24305:SF166">
    <property type="entry name" value="CYTOCHROME P450 12A4, MITOCHONDRIAL-RELATED"/>
    <property type="match status" value="1"/>
</dbReference>
<comment type="similarity">
    <text evidence="2 3">Belongs to the cytochrome P450 family.</text>
</comment>
<gene>
    <name evidence="4" type="ORF">JK363_36480</name>
</gene>
<accession>A0ABS1NPM8</accession>
<keyword evidence="3" id="KW-0503">Monooxygenase</keyword>
<dbReference type="InterPro" id="IPR017972">
    <property type="entry name" value="Cyt_P450_CS"/>
</dbReference>
<keyword evidence="3" id="KW-0408">Iron</keyword>
<reference evidence="4 5" key="1">
    <citation type="submission" date="2021-01" db="EMBL/GenBank/DDBJ databases">
        <title>WGS of actinomycetes isolated from Thailand.</title>
        <authorList>
            <person name="Thawai C."/>
        </authorList>
    </citation>
    <scope>NUCLEOTIDE SEQUENCE [LARGE SCALE GENOMIC DNA]</scope>
    <source>
        <strain evidence="4 5">CA1R205</strain>
    </source>
</reference>
<keyword evidence="5" id="KW-1185">Reference proteome</keyword>
<dbReference type="Pfam" id="PF00067">
    <property type="entry name" value="p450"/>
    <property type="match status" value="1"/>
</dbReference>
<dbReference type="PRINTS" id="PR00385">
    <property type="entry name" value="P450"/>
</dbReference>